<dbReference type="Proteomes" id="UP000441586">
    <property type="component" value="Unassembled WGS sequence"/>
</dbReference>
<name>A0A6A4RMD1_9RHOB</name>
<dbReference type="SUPFAM" id="SSF56436">
    <property type="entry name" value="C-type lectin-like"/>
    <property type="match status" value="1"/>
</dbReference>
<evidence type="ECO:0008006" key="4">
    <source>
        <dbReference type="Google" id="ProtNLM"/>
    </source>
</evidence>
<dbReference type="Gene3D" id="3.10.100.10">
    <property type="entry name" value="Mannose-Binding Protein A, subunit A"/>
    <property type="match status" value="1"/>
</dbReference>
<dbReference type="RefSeq" id="WP_158977768.1">
    <property type="nucleotide sequence ID" value="NZ_WSFO01000002.1"/>
</dbReference>
<reference evidence="2 3" key="1">
    <citation type="submission" date="2019-12" db="EMBL/GenBank/DDBJ databases">
        <authorList>
            <person name="Zhang Y.-J."/>
        </authorList>
    </citation>
    <scope>NUCLEOTIDE SEQUENCE [LARGE SCALE GENOMIC DNA]</scope>
    <source>
        <strain evidence="2 3">H18S-6</strain>
    </source>
</reference>
<dbReference type="AlphaFoldDB" id="A0A6A4RMD1"/>
<evidence type="ECO:0000313" key="3">
    <source>
        <dbReference type="Proteomes" id="UP000441586"/>
    </source>
</evidence>
<sequence length="223" mass="23540">MILVYRRGIGHWVALSAVLTAICLPPLIATQAHAADERTSFFITSEGKGEGANLGGLEGADAHCTQLAEAAGISGKVWRAYLSTSGDDAVNARDRIGTGPWHNSTGVMIARDLDHLHSEDTGIGKQTSLTEKSEVVNGLGDKPNMHDILTGSLPDGTANLEYNLTCSNWTTNGKGKALVGHHDRVGGGARPKQWNSAHVTWGCSQTKLQGSGGTGLFYCFAEN</sequence>
<accession>A0A6A4RMD1</accession>
<evidence type="ECO:0000313" key="2">
    <source>
        <dbReference type="EMBL" id="KAE9631757.1"/>
    </source>
</evidence>
<feature type="chain" id="PRO_5025506337" description="Lectin" evidence="1">
    <location>
        <begin position="35"/>
        <end position="223"/>
    </location>
</feature>
<feature type="signal peptide" evidence="1">
    <location>
        <begin position="1"/>
        <end position="34"/>
    </location>
</feature>
<organism evidence="2 3">
    <name type="scientific">Parasedimentitalea maritima</name>
    <dbReference type="NCBI Taxonomy" id="2578117"/>
    <lineage>
        <taxon>Bacteria</taxon>
        <taxon>Pseudomonadati</taxon>
        <taxon>Pseudomonadota</taxon>
        <taxon>Alphaproteobacteria</taxon>
        <taxon>Rhodobacterales</taxon>
        <taxon>Paracoccaceae</taxon>
        <taxon>Parasedimentitalea</taxon>
    </lineage>
</organism>
<dbReference type="EMBL" id="WSFO01000002">
    <property type="protein sequence ID" value="KAE9631757.1"/>
    <property type="molecule type" value="Genomic_DNA"/>
</dbReference>
<proteinExistence type="predicted"/>
<dbReference type="InterPro" id="IPR016187">
    <property type="entry name" value="CTDL_fold"/>
</dbReference>
<gene>
    <name evidence="2" type="ORF">GP644_05485</name>
</gene>
<dbReference type="InterPro" id="IPR016186">
    <property type="entry name" value="C-type_lectin-like/link_sf"/>
</dbReference>
<evidence type="ECO:0000256" key="1">
    <source>
        <dbReference type="SAM" id="SignalP"/>
    </source>
</evidence>
<protein>
    <recommendedName>
        <fullName evidence="4">Lectin</fullName>
    </recommendedName>
</protein>
<comment type="caution">
    <text evidence="2">The sequence shown here is derived from an EMBL/GenBank/DDBJ whole genome shotgun (WGS) entry which is preliminary data.</text>
</comment>
<keyword evidence="1" id="KW-0732">Signal</keyword>